<dbReference type="RefSeq" id="WP_246952942.1">
    <property type="nucleotide sequence ID" value="NZ_JALKII010000008.1"/>
</dbReference>
<keyword evidence="1" id="KW-0812">Transmembrane</keyword>
<keyword evidence="1" id="KW-1133">Transmembrane helix</keyword>
<dbReference type="Proteomes" id="UP001165524">
    <property type="component" value="Unassembled WGS sequence"/>
</dbReference>
<sequence length="113" mass="11665">MLSFTTTGGTLAASRPALPRQRRARYLYPVRLSALLALAGACLALASLQWHLVGLALCHGGALAALVLGIVAAMTRQCGALTGLLPAVLLSSLAALEPWLPAVLLNLLQALTL</sequence>
<gene>
    <name evidence="2" type="ORF">MU846_11735</name>
</gene>
<feature type="transmembrane region" description="Helical" evidence="1">
    <location>
        <begin position="26"/>
        <end position="46"/>
    </location>
</feature>
<evidence type="ECO:0000313" key="3">
    <source>
        <dbReference type="Proteomes" id="UP001165524"/>
    </source>
</evidence>
<name>A0ABT0E9G6_9GAMM</name>
<evidence type="ECO:0000256" key="1">
    <source>
        <dbReference type="SAM" id="Phobius"/>
    </source>
</evidence>
<comment type="caution">
    <text evidence="2">The sequence shown here is derived from an EMBL/GenBank/DDBJ whole genome shotgun (WGS) entry which is preliminary data.</text>
</comment>
<keyword evidence="1" id="KW-0472">Membrane</keyword>
<organism evidence="2 3">
    <name type="scientific">Alcanivorax quisquiliarum</name>
    <dbReference type="NCBI Taxonomy" id="2933565"/>
    <lineage>
        <taxon>Bacteria</taxon>
        <taxon>Pseudomonadati</taxon>
        <taxon>Pseudomonadota</taxon>
        <taxon>Gammaproteobacteria</taxon>
        <taxon>Oceanospirillales</taxon>
        <taxon>Alcanivoracaceae</taxon>
        <taxon>Alcanivorax</taxon>
    </lineage>
</organism>
<reference evidence="2" key="1">
    <citation type="submission" date="2022-04" db="EMBL/GenBank/DDBJ databases">
        <title>Alcanivorax sp. CY1518 draft genome sequence.</title>
        <authorList>
            <person name="Zhao G."/>
            <person name="An M."/>
        </authorList>
    </citation>
    <scope>NUCLEOTIDE SEQUENCE</scope>
    <source>
        <strain evidence="2">CY1518</strain>
    </source>
</reference>
<feature type="transmembrane region" description="Helical" evidence="1">
    <location>
        <begin position="52"/>
        <end position="72"/>
    </location>
</feature>
<protein>
    <submittedName>
        <fullName evidence="2">Uncharacterized protein</fullName>
    </submittedName>
</protein>
<evidence type="ECO:0000313" key="2">
    <source>
        <dbReference type="EMBL" id="MCK0538383.1"/>
    </source>
</evidence>
<feature type="transmembrane region" description="Helical" evidence="1">
    <location>
        <begin position="84"/>
        <end position="108"/>
    </location>
</feature>
<dbReference type="EMBL" id="JALKII010000008">
    <property type="protein sequence ID" value="MCK0538383.1"/>
    <property type="molecule type" value="Genomic_DNA"/>
</dbReference>
<keyword evidence="3" id="KW-1185">Reference proteome</keyword>
<proteinExistence type="predicted"/>
<accession>A0ABT0E9G6</accession>